<keyword evidence="3" id="KW-1185">Reference proteome</keyword>
<dbReference type="OrthoDB" id="3863715at2759"/>
<organism evidence="2 3">
    <name type="scientific">Tribonema minus</name>
    <dbReference type="NCBI Taxonomy" id="303371"/>
    <lineage>
        <taxon>Eukaryota</taxon>
        <taxon>Sar</taxon>
        <taxon>Stramenopiles</taxon>
        <taxon>Ochrophyta</taxon>
        <taxon>PX clade</taxon>
        <taxon>Xanthophyceae</taxon>
        <taxon>Tribonematales</taxon>
        <taxon>Tribonemataceae</taxon>
        <taxon>Tribonema</taxon>
    </lineage>
</organism>
<feature type="region of interest" description="Disordered" evidence="1">
    <location>
        <begin position="1"/>
        <end position="84"/>
    </location>
</feature>
<name>A0A836CBB9_9STRA</name>
<evidence type="ECO:0000256" key="1">
    <source>
        <dbReference type="SAM" id="MobiDB-lite"/>
    </source>
</evidence>
<proteinExistence type="predicted"/>
<dbReference type="EMBL" id="JAFCMP010000518">
    <property type="protein sequence ID" value="KAG5178046.1"/>
    <property type="molecule type" value="Genomic_DNA"/>
</dbReference>
<sequence length="400" mass="42876">MEVVISDSADDGKRANGSGSDGGGSDGGGSDGGGSDGGGSDDSGSAAAARRTASSEKRTAVSSGVKKRAQPAPPVGIRTGKRRMQVSAKQVAKRIKEHPDVLAADAGRLWCRLCKTELAEDKTSVDRHIAITKHISAAEKDAAKVALGKTRSRLLSEYFAETNAKGASLTDAQQLFRVDTLRMLLISAIPLHKLEGPLRGALERGGHSLTNSSHMAELLPFVLREEMATLRQEIAGRKLSVIFDGTTRVLVTLLMTTLAVKADDVIQFQIDRWWSEFEVLMQVLTLEQQWEAASRGSAIAAFLQSAAVKLPKNDTVTKSLIPKWRITANQRAITFELVCLQAAAKPFVQATYLLEGDGPLAMITYDLIQGLDSARRDLLPNMLFPAVQQLAANATILCSG</sequence>
<feature type="compositionally biased region" description="Gly residues" evidence="1">
    <location>
        <begin position="19"/>
        <end position="41"/>
    </location>
</feature>
<dbReference type="AlphaFoldDB" id="A0A836CBB9"/>
<evidence type="ECO:0000313" key="3">
    <source>
        <dbReference type="Proteomes" id="UP000664859"/>
    </source>
</evidence>
<accession>A0A836CBB9</accession>
<evidence type="ECO:0000313" key="2">
    <source>
        <dbReference type="EMBL" id="KAG5178046.1"/>
    </source>
</evidence>
<protein>
    <submittedName>
        <fullName evidence="2">Uncharacterized protein</fullName>
    </submittedName>
</protein>
<comment type="caution">
    <text evidence="2">The sequence shown here is derived from an EMBL/GenBank/DDBJ whole genome shotgun (WGS) entry which is preliminary data.</text>
</comment>
<reference evidence="2" key="1">
    <citation type="submission" date="2021-02" db="EMBL/GenBank/DDBJ databases">
        <title>First Annotated Genome of the Yellow-green Alga Tribonema minus.</title>
        <authorList>
            <person name="Mahan K.M."/>
        </authorList>
    </citation>
    <scope>NUCLEOTIDE SEQUENCE</scope>
    <source>
        <strain evidence="2">UTEX B ZZ1240</strain>
    </source>
</reference>
<dbReference type="Proteomes" id="UP000664859">
    <property type="component" value="Unassembled WGS sequence"/>
</dbReference>
<gene>
    <name evidence="2" type="ORF">JKP88DRAFT_350435</name>
</gene>